<dbReference type="GO" id="GO:0046654">
    <property type="term" value="P:tetrahydrofolate biosynthetic process"/>
    <property type="evidence" value="ECO:0007669"/>
    <property type="project" value="UniProtKB-UniPathway"/>
</dbReference>
<dbReference type="PATRIC" id="fig|999422.3.peg.275"/>
<keyword evidence="15" id="KW-1185">Reference proteome</keyword>
<dbReference type="GO" id="GO:0016301">
    <property type="term" value="F:kinase activity"/>
    <property type="evidence" value="ECO:0007669"/>
    <property type="project" value="UniProtKB-KW"/>
</dbReference>
<organism evidence="14 15">
    <name type="scientific">Segatella maculosa OT 289</name>
    <dbReference type="NCBI Taxonomy" id="999422"/>
    <lineage>
        <taxon>Bacteria</taxon>
        <taxon>Pseudomonadati</taxon>
        <taxon>Bacteroidota</taxon>
        <taxon>Bacteroidia</taxon>
        <taxon>Bacteroidales</taxon>
        <taxon>Prevotellaceae</taxon>
        <taxon>Segatella</taxon>
    </lineage>
</organism>
<evidence type="ECO:0000256" key="12">
    <source>
        <dbReference type="ARBA" id="ARBA00033413"/>
    </source>
</evidence>
<comment type="caution">
    <text evidence="14">The sequence shown here is derived from an EMBL/GenBank/DDBJ whole genome shotgun (WGS) entry which is preliminary data.</text>
</comment>
<dbReference type="PANTHER" id="PTHR43071:SF1">
    <property type="entry name" value="2-AMINO-4-HYDROXY-6-HYDROXYMETHYLDIHYDROPTERIDINE PYROPHOSPHOKINASE"/>
    <property type="match status" value="1"/>
</dbReference>
<comment type="pathway">
    <text evidence="1">Cofactor biosynthesis; tetrahydrofolate biosynthesis; 2-amino-4-hydroxy-6-hydroxymethyl-7,8-dihydropteridine diphosphate from 7,8-dihydroneopterin triphosphate: step 4/4.</text>
</comment>
<dbReference type="OrthoDB" id="1082296at2"/>
<dbReference type="UniPathway" id="UPA00077">
    <property type="reaction ID" value="UER00155"/>
</dbReference>
<dbReference type="STRING" id="999422.HMPREF9944_00283"/>
<dbReference type="SUPFAM" id="SSF55083">
    <property type="entry name" value="6-hydroxymethyl-7,8-dihydropterin pyrophosphokinase, HPPK"/>
    <property type="match status" value="1"/>
</dbReference>
<evidence type="ECO:0000313" key="14">
    <source>
        <dbReference type="EMBL" id="EHO73709.1"/>
    </source>
</evidence>
<accession>H1HJD9</accession>
<dbReference type="InterPro" id="IPR035907">
    <property type="entry name" value="Hppk_sf"/>
</dbReference>
<dbReference type="HOGENOM" id="CLU_097916_4_1_10"/>
<dbReference type="EC" id="2.7.6.3" evidence="3"/>
<evidence type="ECO:0000256" key="10">
    <source>
        <dbReference type="ARBA" id="ARBA00029409"/>
    </source>
</evidence>
<evidence type="ECO:0000256" key="2">
    <source>
        <dbReference type="ARBA" id="ARBA00005810"/>
    </source>
</evidence>
<dbReference type="AlphaFoldDB" id="H1HJD9"/>
<gene>
    <name evidence="14" type="ORF">HMPREF9944_00283</name>
</gene>
<evidence type="ECO:0000256" key="9">
    <source>
        <dbReference type="ARBA" id="ARBA00022909"/>
    </source>
</evidence>
<keyword evidence="9" id="KW-0289">Folate biosynthesis</keyword>
<dbReference type="Proteomes" id="UP000003167">
    <property type="component" value="Unassembled WGS sequence"/>
</dbReference>
<keyword evidence="5" id="KW-0808">Transferase</keyword>
<name>H1HJD9_9BACT</name>
<dbReference type="Pfam" id="PF01288">
    <property type="entry name" value="HPPK"/>
    <property type="match status" value="1"/>
</dbReference>
<evidence type="ECO:0000256" key="4">
    <source>
        <dbReference type="ARBA" id="ARBA00016218"/>
    </source>
</evidence>
<keyword evidence="6" id="KW-0547">Nucleotide-binding</keyword>
<dbReference type="RefSeq" id="WP_008563909.1">
    <property type="nucleotide sequence ID" value="NZ_JH594500.1"/>
</dbReference>
<feature type="domain" description="7,8-dihydro-6-hydroxymethylpterin-pyrophosphokinase" evidence="13">
    <location>
        <begin position="9"/>
        <end position="122"/>
    </location>
</feature>
<dbReference type="EMBL" id="AGEK01000014">
    <property type="protein sequence ID" value="EHO73709.1"/>
    <property type="molecule type" value="Genomic_DNA"/>
</dbReference>
<reference evidence="14 15" key="1">
    <citation type="submission" date="2011-12" db="EMBL/GenBank/DDBJ databases">
        <title>The Genome Sequence of Prevotella maculosa OT 289.</title>
        <authorList>
            <consortium name="The Broad Institute Genome Sequencing Platform"/>
            <person name="Earl A."/>
            <person name="Ward D."/>
            <person name="Feldgarden M."/>
            <person name="Gevers D."/>
            <person name="Izard J."/>
            <person name="Blanton J.M."/>
            <person name="Mathney J."/>
            <person name="Tanner A.C."/>
            <person name="Dewhirst F.E."/>
            <person name="Young S.K."/>
            <person name="Zeng Q."/>
            <person name="Gargeya S."/>
            <person name="Fitzgerald M."/>
            <person name="Haas B."/>
            <person name="Abouelleil A."/>
            <person name="Alvarado L."/>
            <person name="Arachchi H.M."/>
            <person name="Berlin A."/>
            <person name="Chapman S.B."/>
            <person name="Gearin G."/>
            <person name="Goldberg J."/>
            <person name="Griggs A."/>
            <person name="Gujja S."/>
            <person name="Hansen M."/>
            <person name="Heiman D."/>
            <person name="Howarth C."/>
            <person name="Larimer J."/>
            <person name="Lui A."/>
            <person name="MacDonald P.J.P."/>
            <person name="McCowen C."/>
            <person name="Montmayeur A."/>
            <person name="Murphy C."/>
            <person name="Neiman D."/>
            <person name="Pearson M."/>
            <person name="Priest M."/>
            <person name="Roberts A."/>
            <person name="Saif S."/>
            <person name="Shea T."/>
            <person name="Sisk P."/>
            <person name="Stolte C."/>
            <person name="Sykes S."/>
            <person name="Wortman J."/>
            <person name="Nusbaum C."/>
            <person name="Birren B."/>
        </authorList>
    </citation>
    <scope>NUCLEOTIDE SEQUENCE [LARGE SCALE GENOMIC DNA]</scope>
    <source>
        <strain evidence="14 15">OT 289</strain>
    </source>
</reference>
<sequence>MSDDKKLIIVLGSNYHPMQHIRHAEIMLKKHFPDIIFSAHLRTKPIGIASPHFVNTLAVCSAKGGLEDTLRDIKRIEHSCGDTMQQRKNGVIVIDIDLLRFGDKKLHKDDWERPYIRQLLEEMNLI</sequence>
<dbReference type="GO" id="GO:0003848">
    <property type="term" value="F:2-amino-4-hydroxy-6-hydroxymethyldihydropteridine diphosphokinase activity"/>
    <property type="evidence" value="ECO:0007669"/>
    <property type="project" value="UniProtKB-EC"/>
</dbReference>
<evidence type="ECO:0000256" key="11">
    <source>
        <dbReference type="ARBA" id="ARBA00029766"/>
    </source>
</evidence>
<comment type="function">
    <text evidence="10">Catalyzes the transfer of pyrophosphate from adenosine triphosphate (ATP) to 6-hydroxymethyl-7,8-dihydropterin, an enzymatic step in folate biosynthesis pathway.</text>
</comment>
<keyword evidence="8" id="KW-0067">ATP-binding</keyword>
<dbReference type="PANTHER" id="PTHR43071">
    <property type="entry name" value="2-AMINO-4-HYDROXY-6-HYDROXYMETHYLDIHYDROPTERIDINE PYROPHOSPHOKINASE"/>
    <property type="match status" value="1"/>
</dbReference>
<proteinExistence type="inferred from homology"/>
<protein>
    <recommendedName>
        <fullName evidence="4">2-amino-4-hydroxy-6-hydroxymethyldihydropteridine pyrophosphokinase</fullName>
        <ecNumber evidence="3">2.7.6.3</ecNumber>
    </recommendedName>
    <alternativeName>
        <fullName evidence="11">6-hydroxymethyl-7,8-dihydropterin pyrophosphokinase</fullName>
    </alternativeName>
    <alternativeName>
        <fullName evidence="12">7,8-dihydro-6-hydroxymethylpterin-pyrophosphokinase</fullName>
    </alternativeName>
</protein>
<dbReference type="GO" id="GO:0005524">
    <property type="term" value="F:ATP binding"/>
    <property type="evidence" value="ECO:0007669"/>
    <property type="project" value="UniProtKB-KW"/>
</dbReference>
<evidence type="ECO:0000256" key="6">
    <source>
        <dbReference type="ARBA" id="ARBA00022741"/>
    </source>
</evidence>
<evidence type="ECO:0000256" key="3">
    <source>
        <dbReference type="ARBA" id="ARBA00013253"/>
    </source>
</evidence>
<dbReference type="InterPro" id="IPR000550">
    <property type="entry name" value="Hppk"/>
</dbReference>
<dbReference type="GO" id="GO:0046656">
    <property type="term" value="P:folic acid biosynthetic process"/>
    <property type="evidence" value="ECO:0007669"/>
    <property type="project" value="UniProtKB-KW"/>
</dbReference>
<keyword evidence="7 14" id="KW-0418">Kinase</keyword>
<evidence type="ECO:0000313" key="15">
    <source>
        <dbReference type="Proteomes" id="UP000003167"/>
    </source>
</evidence>
<evidence type="ECO:0000256" key="8">
    <source>
        <dbReference type="ARBA" id="ARBA00022840"/>
    </source>
</evidence>
<evidence type="ECO:0000256" key="7">
    <source>
        <dbReference type="ARBA" id="ARBA00022777"/>
    </source>
</evidence>
<evidence type="ECO:0000256" key="1">
    <source>
        <dbReference type="ARBA" id="ARBA00005051"/>
    </source>
</evidence>
<evidence type="ECO:0000256" key="5">
    <source>
        <dbReference type="ARBA" id="ARBA00022679"/>
    </source>
</evidence>
<dbReference type="Gene3D" id="3.30.70.560">
    <property type="entry name" value="7,8-Dihydro-6-hydroxymethylpterin-pyrophosphokinase HPPK"/>
    <property type="match status" value="1"/>
</dbReference>
<evidence type="ECO:0000259" key="13">
    <source>
        <dbReference type="Pfam" id="PF01288"/>
    </source>
</evidence>
<comment type="similarity">
    <text evidence="2">Belongs to the HPPK family.</text>
</comment>